<reference evidence="14" key="2">
    <citation type="journal article" date="2016" name="Sci. Rep.">
        <title>Dictyocaulus viviparus genome, variome and transcriptome elucidate lungworm biology and support future intervention.</title>
        <authorList>
            <person name="McNulty S.N."/>
            <person name="Strube C."/>
            <person name="Rosa B.A."/>
            <person name="Martin J.C."/>
            <person name="Tyagi R."/>
            <person name="Choi Y.J."/>
            <person name="Wang Q."/>
            <person name="Hallsworth Pepin K."/>
            <person name="Zhang X."/>
            <person name="Ozersky P."/>
            <person name="Wilson R.K."/>
            <person name="Sternberg P.W."/>
            <person name="Gasser R.B."/>
            <person name="Mitreva M."/>
        </authorList>
    </citation>
    <scope>NUCLEOTIDE SEQUENCE [LARGE SCALE GENOMIC DNA]</scope>
    <source>
        <strain evidence="14">HannoverDv2000</strain>
    </source>
</reference>
<feature type="transmembrane region" description="Helical" evidence="11">
    <location>
        <begin position="67"/>
        <end position="93"/>
    </location>
</feature>
<dbReference type="GO" id="GO:0045211">
    <property type="term" value="C:postsynaptic membrane"/>
    <property type="evidence" value="ECO:0007669"/>
    <property type="project" value="TreeGrafter"/>
</dbReference>
<dbReference type="GO" id="GO:0007155">
    <property type="term" value="P:cell adhesion"/>
    <property type="evidence" value="ECO:0007669"/>
    <property type="project" value="UniProtKB-KW"/>
</dbReference>
<evidence type="ECO:0000256" key="1">
    <source>
        <dbReference type="ARBA" id="ARBA00004479"/>
    </source>
</evidence>
<evidence type="ECO:0000256" key="11">
    <source>
        <dbReference type="SAM" id="Phobius"/>
    </source>
</evidence>
<dbReference type="PANTHER" id="PTHR14139:SF2">
    <property type="entry name" value="CALSYNTENIN-1"/>
    <property type="match status" value="1"/>
</dbReference>
<dbReference type="GO" id="GO:0009986">
    <property type="term" value="C:cell surface"/>
    <property type="evidence" value="ECO:0007669"/>
    <property type="project" value="TreeGrafter"/>
</dbReference>
<keyword evidence="3" id="KW-0732">Signal</keyword>
<feature type="domain" description="Calsyntenin C-terminal" evidence="12">
    <location>
        <begin position="62"/>
        <end position="128"/>
    </location>
</feature>
<keyword evidence="8 11" id="KW-0472">Membrane</keyword>
<evidence type="ECO:0000256" key="9">
    <source>
        <dbReference type="ARBA" id="ARBA00023180"/>
    </source>
</evidence>
<keyword evidence="6" id="KW-0130">Cell adhesion</keyword>
<evidence type="ECO:0000256" key="6">
    <source>
        <dbReference type="ARBA" id="ARBA00022889"/>
    </source>
</evidence>
<dbReference type="GO" id="GO:0051965">
    <property type="term" value="P:positive regulation of synapse assembly"/>
    <property type="evidence" value="ECO:0007669"/>
    <property type="project" value="TreeGrafter"/>
</dbReference>
<name>A0A0D8YDA8_DICVI</name>
<proteinExistence type="predicted"/>
<keyword evidence="7 11" id="KW-1133">Transmembrane helix</keyword>
<organism evidence="13 14">
    <name type="scientific">Dictyocaulus viviparus</name>
    <name type="common">Bovine lungworm</name>
    <dbReference type="NCBI Taxonomy" id="29172"/>
    <lineage>
        <taxon>Eukaryota</taxon>
        <taxon>Metazoa</taxon>
        <taxon>Ecdysozoa</taxon>
        <taxon>Nematoda</taxon>
        <taxon>Chromadorea</taxon>
        <taxon>Rhabditida</taxon>
        <taxon>Rhabditina</taxon>
        <taxon>Rhabditomorpha</taxon>
        <taxon>Strongyloidea</taxon>
        <taxon>Metastrongylidae</taxon>
        <taxon>Dictyocaulus</taxon>
    </lineage>
</organism>
<protein>
    <recommendedName>
        <fullName evidence="12">Calsyntenin C-terminal domain-containing protein</fullName>
    </recommendedName>
</protein>
<feature type="compositionally biased region" description="Low complexity" evidence="10">
    <location>
        <begin position="188"/>
        <end position="200"/>
    </location>
</feature>
<keyword evidence="5" id="KW-0106">Calcium</keyword>
<dbReference type="Pfam" id="PF19699">
    <property type="entry name" value="CLSTN_C"/>
    <property type="match status" value="1"/>
</dbReference>
<evidence type="ECO:0000256" key="7">
    <source>
        <dbReference type="ARBA" id="ARBA00022989"/>
    </source>
</evidence>
<feature type="compositionally biased region" description="Acidic residues" evidence="10">
    <location>
        <begin position="136"/>
        <end position="151"/>
    </location>
</feature>
<dbReference type="PANTHER" id="PTHR14139">
    <property type="entry name" value="CALSYNTENIN"/>
    <property type="match status" value="1"/>
</dbReference>
<dbReference type="AlphaFoldDB" id="A0A0D8YDA8"/>
<keyword evidence="14" id="KW-1185">Reference proteome</keyword>
<evidence type="ECO:0000256" key="2">
    <source>
        <dbReference type="ARBA" id="ARBA00022692"/>
    </source>
</evidence>
<evidence type="ECO:0000256" key="5">
    <source>
        <dbReference type="ARBA" id="ARBA00022837"/>
    </source>
</evidence>
<evidence type="ECO:0000256" key="10">
    <source>
        <dbReference type="SAM" id="MobiDB-lite"/>
    </source>
</evidence>
<evidence type="ECO:0000313" key="13">
    <source>
        <dbReference type="EMBL" id="KJH52596.1"/>
    </source>
</evidence>
<evidence type="ECO:0000313" key="14">
    <source>
        <dbReference type="Proteomes" id="UP000053766"/>
    </source>
</evidence>
<reference evidence="13 14" key="1">
    <citation type="submission" date="2013-11" db="EMBL/GenBank/DDBJ databases">
        <title>Draft genome of the bovine lungworm Dictyocaulus viviparus.</title>
        <authorList>
            <person name="Mitreva M."/>
        </authorList>
    </citation>
    <scope>NUCLEOTIDE SEQUENCE [LARGE SCALE GENOMIC DNA]</scope>
    <source>
        <strain evidence="13 14">HannoverDv2000</strain>
    </source>
</reference>
<sequence length="200" mass="21876">MPSSSESPVSSSVSSTEYFDGLDMLGRHFEPALDQLGSSRLQNILEMDLPRPKALLSHHGYEVGQGAIAGGAVAVVVVLCVGFLLVLLVIGVLKMKDTPLPRKRRCKQQDDGMSWDDSGMNITVNPLGDVEKNVPDEDFSEEDGSDGEDSDGTFREEEASDEEIEREVLPHLDSQRGGLEWDDDAVMTTSTTTNTRSYRV</sequence>
<comment type="subcellular location">
    <subcellularLocation>
        <location evidence="1">Membrane</location>
        <topology evidence="1">Single-pass type I membrane protein</topology>
    </subcellularLocation>
</comment>
<evidence type="ECO:0000256" key="3">
    <source>
        <dbReference type="ARBA" id="ARBA00022729"/>
    </source>
</evidence>
<gene>
    <name evidence="13" type="ORF">DICVIV_01181</name>
</gene>
<evidence type="ECO:0000256" key="4">
    <source>
        <dbReference type="ARBA" id="ARBA00022737"/>
    </source>
</evidence>
<keyword evidence="9" id="KW-0325">Glycoprotein</keyword>
<dbReference type="OrthoDB" id="10012272at2759"/>
<dbReference type="STRING" id="29172.A0A0D8YDA8"/>
<dbReference type="Proteomes" id="UP000053766">
    <property type="component" value="Unassembled WGS sequence"/>
</dbReference>
<evidence type="ECO:0000259" key="12">
    <source>
        <dbReference type="Pfam" id="PF19699"/>
    </source>
</evidence>
<accession>A0A0D8YDA8</accession>
<feature type="region of interest" description="Disordered" evidence="10">
    <location>
        <begin position="102"/>
        <end position="200"/>
    </location>
</feature>
<dbReference type="EMBL" id="KN716162">
    <property type="protein sequence ID" value="KJH52596.1"/>
    <property type="molecule type" value="Genomic_DNA"/>
</dbReference>
<keyword evidence="4" id="KW-0677">Repeat</keyword>
<keyword evidence="2 11" id="KW-0812">Transmembrane</keyword>
<dbReference type="InterPro" id="IPR045588">
    <property type="entry name" value="CLSTN_C"/>
</dbReference>
<evidence type="ECO:0000256" key="8">
    <source>
        <dbReference type="ARBA" id="ARBA00023136"/>
    </source>
</evidence>
<dbReference type="GO" id="GO:0050806">
    <property type="term" value="P:positive regulation of synaptic transmission"/>
    <property type="evidence" value="ECO:0007669"/>
    <property type="project" value="TreeGrafter"/>
</dbReference>